<dbReference type="EMBL" id="UINC01191320">
    <property type="protein sequence ID" value="SVE05907.1"/>
    <property type="molecule type" value="Genomic_DNA"/>
</dbReference>
<dbReference type="AlphaFoldDB" id="A0A383ADL1"/>
<name>A0A383ADL1_9ZZZZ</name>
<organism evidence="1">
    <name type="scientific">marine metagenome</name>
    <dbReference type="NCBI Taxonomy" id="408172"/>
    <lineage>
        <taxon>unclassified sequences</taxon>
        <taxon>metagenomes</taxon>
        <taxon>ecological metagenomes</taxon>
    </lineage>
</organism>
<reference evidence="1" key="1">
    <citation type="submission" date="2018-05" db="EMBL/GenBank/DDBJ databases">
        <authorList>
            <person name="Lanie J.A."/>
            <person name="Ng W.-L."/>
            <person name="Kazmierczak K.M."/>
            <person name="Andrzejewski T.M."/>
            <person name="Davidsen T.M."/>
            <person name="Wayne K.J."/>
            <person name="Tettelin H."/>
            <person name="Glass J.I."/>
            <person name="Rusch D."/>
            <person name="Podicherti R."/>
            <person name="Tsui H.-C.T."/>
            <person name="Winkler M.E."/>
        </authorList>
    </citation>
    <scope>NUCLEOTIDE SEQUENCE</scope>
</reference>
<proteinExistence type="predicted"/>
<evidence type="ECO:0000313" key="1">
    <source>
        <dbReference type="EMBL" id="SVE05907.1"/>
    </source>
</evidence>
<gene>
    <name evidence="1" type="ORF">METZ01_LOCUS458761</name>
</gene>
<sequence>MLLLIFVMMATWMVVGCETVRQVKAGCWGHWVESNDGSRDGHKRGTRWSNKFNKKPYRQCVDESPPHIDLDRRPYG</sequence>
<protein>
    <submittedName>
        <fullName evidence="1">Uncharacterized protein</fullName>
    </submittedName>
</protein>
<accession>A0A383ADL1</accession>